<feature type="compositionally biased region" description="Basic and acidic residues" evidence="5">
    <location>
        <begin position="289"/>
        <end position="311"/>
    </location>
</feature>
<feature type="region of interest" description="Disordered" evidence="5">
    <location>
        <begin position="286"/>
        <end position="324"/>
    </location>
</feature>
<dbReference type="GO" id="GO:0016020">
    <property type="term" value="C:membrane"/>
    <property type="evidence" value="ECO:0007669"/>
    <property type="project" value="UniProtKB-SubCell"/>
</dbReference>
<dbReference type="InterPro" id="IPR051694">
    <property type="entry name" value="Immunoregulatory_rcpt-like"/>
</dbReference>
<comment type="subcellular location">
    <subcellularLocation>
        <location evidence="1">Membrane</location>
        <topology evidence="1">Single-pass membrane protein</topology>
    </subcellularLocation>
</comment>
<reference evidence="7 8" key="1">
    <citation type="journal article" date="2024" name="Front Chem Biol">
        <title>Unveiling the potential of Daldinia eschscholtzii MFLUCC 19-0629 through bioactivity and bioinformatics studies for enhanced sustainable agriculture production.</title>
        <authorList>
            <person name="Brooks S."/>
            <person name="Weaver J.A."/>
            <person name="Klomchit A."/>
            <person name="Alharthi S.A."/>
            <person name="Onlamun T."/>
            <person name="Nurani R."/>
            <person name="Vong T.K."/>
            <person name="Alberti F."/>
            <person name="Greco C."/>
        </authorList>
    </citation>
    <scope>NUCLEOTIDE SEQUENCE [LARGE SCALE GENOMIC DNA]</scope>
    <source>
        <strain evidence="7">MFLUCC 19-0629</strain>
    </source>
</reference>
<dbReference type="Proteomes" id="UP001369815">
    <property type="component" value="Unassembled WGS sequence"/>
</dbReference>
<feature type="transmembrane region" description="Helical" evidence="6">
    <location>
        <begin position="235"/>
        <end position="259"/>
    </location>
</feature>
<keyword evidence="8" id="KW-1185">Reference proteome</keyword>
<evidence type="ECO:0000313" key="8">
    <source>
        <dbReference type="Proteomes" id="UP001369815"/>
    </source>
</evidence>
<evidence type="ECO:0000256" key="6">
    <source>
        <dbReference type="SAM" id="Phobius"/>
    </source>
</evidence>
<dbReference type="PANTHER" id="PTHR15549:SF33">
    <property type="entry name" value="MEMBRANE PROTEIN WSC4, PUTATIVE (AFU_ORTHOLOGUE AFUA_5G09020)-RELATED"/>
    <property type="match status" value="1"/>
</dbReference>
<keyword evidence="3 6" id="KW-1133">Transmembrane helix</keyword>
<proteinExistence type="predicted"/>
<feature type="region of interest" description="Disordered" evidence="5">
    <location>
        <begin position="183"/>
        <end position="231"/>
    </location>
</feature>
<feature type="compositionally biased region" description="Low complexity" evidence="5">
    <location>
        <begin position="184"/>
        <end position="213"/>
    </location>
</feature>
<dbReference type="EMBL" id="JBANMG010000009">
    <property type="protein sequence ID" value="KAK6949230.1"/>
    <property type="molecule type" value="Genomic_DNA"/>
</dbReference>
<sequence length="332" mass="34603">METVYPAVTSNGVVTSFVPLATSFTPSSECSGYFRLNGPSLVAFDPGYGLDIDDSVRCVPSAVTTWWEQGRLGTNDDGHTALSLGPLICPYEWQTVATSIKDKSSTLAMCCPSGYYLENGIPGSVGGDCLSDVSSGMRLTYASTSTGNSDIWSTETTSLTEGSTVGAIAIVGWNIKLARPTMDASSKPATSSSDSTSTSESISTPSPSANSPSASPPPSSSSSSSNSSSHISPGVAAGIGVGVGLGVVGATALIVTLCLMRRRKRKTLTEPPQVYQHSHGAIFSQPPPHELHEGAPTKHELHDPQTGRHELQGGYQNVGRYQGPPLLAELHE</sequence>
<evidence type="ECO:0000313" key="7">
    <source>
        <dbReference type="EMBL" id="KAK6949230.1"/>
    </source>
</evidence>
<dbReference type="GO" id="GO:0071944">
    <property type="term" value="C:cell periphery"/>
    <property type="evidence" value="ECO:0007669"/>
    <property type="project" value="UniProtKB-ARBA"/>
</dbReference>
<evidence type="ECO:0000256" key="5">
    <source>
        <dbReference type="SAM" id="MobiDB-lite"/>
    </source>
</evidence>
<feature type="compositionally biased region" description="Low complexity" evidence="5">
    <location>
        <begin position="220"/>
        <end position="231"/>
    </location>
</feature>
<evidence type="ECO:0000256" key="1">
    <source>
        <dbReference type="ARBA" id="ARBA00004167"/>
    </source>
</evidence>
<keyword evidence="4 6" id="KW-0472">Membrane</keyword>
<accession>A0AAX6M9A2</accession>
<organism evidence="7 8">
    <name type="scientific">Daldinia eschscholtzii</name>
    <dbReference type="NCBI Taxonomy" id="292717"/>
    <lineage>
        <taxon>Eukaryota</taxon>
        <taxon>Fungi</taxon>
        <taxon>Dikarya</taxon>
        <taxon>Ascomycota</taxon>
        <taxon>Pezizomycotina</taxon>
        <taxon>Sordariomycetes</taxon>
        <taxon>Xylariomycetidae</taxon>
        <taxon>Xylariales</taxon>
        <taxon>Hypoxylaceae</taxon>
        <taxon>Daldinia</taxon>
    </lineage>
</organism>
<gene>
    <name evidence="7" type="ORF">Daesc_009304</name>
</gene>
<name>A0AAX6M9A2_9PEZI</name>
<protein>
    <submittedName>
        <fullName evidence="7">Uncharacterized protein</fullName>
    </submittedName>
</protein>
<dbReference type="AlphaFoldDB" id="A0AAX6M9A2"/>
<evidence type="ECO:0000256" key="2">
    <source>
        <dbReference type="ARBA" id="ARBA00022692"/>
    </source>
</evidence>
<evidence type="ECO:0000256" key="3">
    <source>
        <dbReference type="ARBA" id="ARBA00022989"/>
    </source>
</evidence>
<evidence type="ECO:0000256" key="4">
    <source>
        <dbReference type="ARBA" id="ARBA00023136"/>
    </source>
</evidence>
<dbReference type="PANTHER" id="PTHR15549">
    <property type="entry name" value="PAIRED IMMUNOGLOBULIN-LIKE TYPE 2 RECEPTOR"/>
    <property type="match status" value="1"/>
</dbReference>
<keyword evidence="2 6" id="KW-0812">Transmembrane</keyword>
<comment type="caution">
    <text evidence="7">The sequence shown here is derived from an EMBL/GenBank/DDBJ whole genome shotgun (WGS) entry which is preliminary data.</text>
</comment>